<organism evidence="2 3">
    <name type="scientific">Tulasnella calospora MUT 4182</name>
    <dbReference type="NCBI Taxonomy" id="1051891"/>
    <lineage>
        <taxon>Eukaryota</taxon>
        <taxon>Fungi</taxon>
        <taxon>Dikarya</taxon>
        <taxon>Basidiomycota</taxon>
        <taxon>Agaricomycotina</taxon>
        <taxon>Agaricomycetes</taxon>
        <taxon>Cantharellales</taxon>
        <taxon>Tulasnellaceae</taxon>
        <taxon>Tulasnella</taxon>
    </lineage>
</organism>
<dbReference type="EMBL" id="KN823088">
    <property type="protein sequence ID" value="KIO23301.1"/>
    <property type="molecule type" value="Genomic_DNA"/>
</dbReference>
<dbReference type="AlphaFoldDB" id="A0A0C3QCV9"/>
<feature type="transmembrane region" description="Helical" evidence="1">
    <location>
        <begin position="82"/>
        <end position="102"/>
    </location>
</feature>
<sequence>MLVPGILYLGNLGASTCSVTLHVRQSVLQYDRTDKRNYQIMVAMASALLVQNVIASSMIAGRLWYMGRLVSSGKTRFPYKSVIRAVVESAALYSAAFLALVLASTCKMYHASDIVLKALSILVGIVPTLMWFSTNFKLATDAGRAQPVTAKGNMTSTDLEEGQTYTEWRFARAGGISSPYADTLRPAELEAENPTIAIPQPLFFGTKQSHGYATSSSSTAVSPV</sequence>
<evidence type="ECO:0000313" key="2">
    <source>
        <dbReference type="EMBL" id="KIO23301.1"/>
    </source>
</evidence>
<keyword evidence="1" id="KW-0812">Transmembrane</keyword>
<evidence type="ECO:0000256" key="1">
    <source>
        <dbReference type="SAM" id="Phobius"/>
    </source>
</evidence>
<keyword evidence="1" id="KW-0472">Membrane</keyword>
<protein>
    <submittedName>
        <fullName evidence="2">Uncharacterized protein</fullName>
    </submittedName>
</protein>
<keyword evidence="3" id="KW-1185">Reference proteome</keyword>
<name>A0A0C3QCV9_9AGAM</name>
<accession>A0A0C3QCV9</accession>
<feature type="transmembrane region" description="Helical" evidence="1">
    <location>
        <begin position="38"/>
        <end position="61"/>
    </location>
</feature>
<evidence type="ECO:0000313" key="3">
    <source>
        <dbReference type="Proteomes" id="UP000054248"/>
    </source>
</evidence>
<reference evidence="2 3" key="1">
    <citation type="submission" date="2014-04" db="EMBL/GenBank/DDBJ databases">
        <authorList>
            <consortium name="DOE Joint Genome Institute"/>
            <person name="Kuo A."/>
            <person name="Girlanda M."/>
            <person name="Perotto S."/>
            <person name="Kohler A."/>
            <person name="Nagy L.G."/>
            <person name="Floudas D."/>
            <person name="Copeland A."/>
            <person name="Barry K.W."/>
            <person name="Cichocki N."/>
            <person name="Veneault-Fourrey C."/>
            <person name="LaButti K."/>
            <person name="Lindquist E.A."/>
            <person name="Lipzen A."/>
            <person name="Lundell T."/>
            <person name="Morin E."/>
            <person name="Murat C."/>
            <person name="Sun H."/>
            <person name="Tunlid A."/>
            <person name="Henrissat B."/>
            <person name="Grigoriev I.V."/>
            <person name="Hibbett D.S."/>
            <person name="Martin F."/>
            <person name="Nordberg H.P."/>
            <person name="Cantor M.N."/>
            <person name="Hua S.X."/>
        </authorList>
    </citation>
    <scope>NUCLEOTIDE SEQUENCE [LARGE SCALE GENOMIC DNA]</scope>
    <source>
        <strain evidence="2 3">MUT 4182</strain>
    </source>
</reference>
<dbReference type="Proteomes" id="UP000054248">
    <property type="component" value="Unassembled WGS sequence"/>
</dbReference>
<gene>
    <name evidence="2" type="ORF">M407DRAFT_110821</name>
</gene>
<reference evidence="3" key="2">
    <citation type="submission" date="2015-01" db="EMBL/GenBank/DDBJ databases">
        <title>Evolutionary Origins and Diversification of the Mycorrhizal Mutualists.</title>
        <authorList>
            <consortium name="DOE Joint Genome Institute"/>
            <consortium name="Mycorrhizal Genomics Consortium"/>
            <person name="Kohler A."/>
            <person name="Kuo A."/>
            <person name="Nagy L.G."/>
            <person name="Floudas D."/>
            <person name="Copeland A."/>
            <person name="Barry K.W."/>
            <person name="Cichocki N."/>
            <person name="Veneault-Fourrey C."/>
            <person name="LaButti K."/>
            <person name="Lindquist E.A."/>
            <person name="Lipzen A."/>
            <person name="Lundell T."/>
            <person name="Morin E."/>
            <person name="Murat C."/>
            <person name="Riley R."/>
            <person name="Ohm R."/>
            <person name="Sun H."/>
            <person name="Tunlid A."/>
            <person name="Henrissat B."/>
            <person name="Grigoriev I.V."/>
            <person name="Hibbett D.S."/>
            <person name="Martin F."/>
        </authorList>
    </citation>
    <scope>NUCLEOTIDE SEQUENCE [LARGE SCALE GENOMIC DNA]</scope>
    <source>
        <strain evidence="3">MUT 4182</strain>
    </source>
</reference>
<feature type="transmembrane region" description="Helical" evidence="1">
    <location>
        <begin position="114"/>
        <end position="132"/>
    </location>
</feature>
<proteinExistence type="predicted"/>
<dbReference type="OrthoDB" id="10261947at2759"/>
<dbReference type="HOGENOM" id="CLU_1235827_0_0_1"/>
<keyword evidence="1" id="KW-1133">Transmembrane helix</keyword>